<dbReference type="PANTHER" id="PTHR42949">
    <property type="entry name" value="ANAEROBIC GLYCEROL-3-PHOSPHATE DEHYDROGENASE SUBUNIT B"/>
    <property type="match status" value="1"/>
</dbReference>
<feature type="domain" description="FAD/NAD(P)-binding" evidence="2">
    <location>
        <begin position="4"/>
        <end position="346"/>
    </location>
</feature>
<dbReference type="InterPro" id="IPR036188">
    <property type="entry name" value="FAD/NAD-bd_sf"/>
</dbReference>
<reference evidence="4" key="1">
    <citation type="journal article" date="2019" name="Int. J. Syst. Evol. Microbiol.">
        <title>The Global Catalogue of Microorganisms (GCM) 10K type strain sequencing project: providing services to taxonomists for standard genome sequencing and annotation.</title>
        <authorList>
            <consortium name="The Broad Institute Genomics Platform"/>
            <consortium name="The Broad Institute Genome Sequencing Center for Infectious Disease"/>
            <person name="Wu L."/>
            <person name="Ma J."/>
        </authorList>
    </citation>
    <scope>NUCLEOTIDE SEQUENCE [LARGE SCALE GENOMIC DNA]</scope>
    <source>
        <strain evidence="4">CCUG 56608</strain>
    </source>
</reference>
<accession>A0ABW3NM46</accession>
<name>A0ABW3NM46_9BACI</name>
<dbReference type="Pfam" id="PF07992">
    <property type="entry name" value="Pyr_redox_2"/>
    <property type="match status" value="1"/>
</dbReference>
<evidence type="ECO:0000259" key="2">
    <source>
        <dbReference type="Pfam" id="PF07992"/>
    </source>
</evidence>
<dbReference type="EMBL" id="JBHTKK010000023">
    <property type="protein sequence ID" value="MFD1067521.1"/>
    <property type="molecule type" value="Genomic_DNA"/>
</dbReference>
<sequence length="409" mass="43567">MKCHVTIVGAGPAGLSAAIDLAKTGVSVVVIDEYYRPGGRLLGQLYEDRKAPRDERHWDGKEQAYELVQEAERQGVSILCGVTSWTVTDRWHIKLSGTEEKFITSDALLLATGAAEKALPIPGWTLPGVFSVGAAQTFTNVHKVAIGQRVLVVGADPLALSVVMEMKQAGIDVAGVVLPPASPAINKHLSSPVESVKRIGEAADLAPNPLLRMMGRLATGKLSGLATRALSLNLLKIEGVPAYIRKAAVSIEGDRNVESVTLQPVTIDGEPNGETEQIAVDTVCLSAGLYPLVDLAQVACCPMVDIPELGGTVPLHGPDLTTSVPGLFMAGNITGIEGAKVAIAQGKLAAASIAESLDKKPLLPKEDAMRHVEEARERSPIHFLPNIEKGRQKMRQYWEEQQNEKGVLS</sequence>
<comment type="caution">
    <text evidence="3">The sequence shown here is derived from an EMBL/GenBank/DDBJ whole genome shotgun (WGS) entry which is preliminary data.</text>
</comment>
<keyword evidence="1" id="KW-0560">Oxidoreductase</keyword>
<evidence type="ECO:0000313" key="3">
    <source>
        <dbReference type="EMBL" id="MFD1067521.1"/>
    </source>
</evidence>
<dbReference type="Proteomes" id="UP001597041">
    <property type="component" value="Unassembled WGS sequence"/>
</dbReference>
<dbReference type="PRINTS" id="PR00469">
    <property type="entry name" value="PNDRDTASEII"/>
</dbReference>
<dbReference type="InterPro" id="IPR051691">
    <property type="entry name" value="Metab_Enz_Cyan_OpOx_G3PDH"/>
</dbReference>
<evidence type="ECO:0000256" key="1">
    <source>
        <dbReference type="ARBA" id="ARBA00023002"/>
    </source>
</evidence>
<organism evidence="3 4">
    <name type="scientific">Oceanobacillus locisalsi</name>
    <dbReference type="NCBI Taxonomy" id="546107"/>
    <lineage>
        <taxon>Bacteria</taxon>
        <taxon>Bacillati</taxon>
        <taxon>Bacillota</taxon>
        <taxon>Bacilli</taxon>
        <taxon>Bacillales</taxon>
        <taxon>Bacillaceae</taxon>
        <taxon>Oceanobacillus</taxon>
    </lineage>
</organism>
<dbReference type="Gene3D" id="3.50.50.60">
    <property type="entry name" value="FAD/NAD(P)-binding domain"/>
    <property type="match status" value="4"/>
</dbReference>
<proteinExistence type="predicted"/>
<gene>
    <name evidence="3" type="ORF">ACFQ19_16055</name>
</gene>
<dbReference type="PANTHER" id="PTHR42949:SF3">
    <property type="entry name" value="ANAEROBIC GLYCEROL-3-PHOSPHATE DEHYDROGENASE SUBUNIT B"/>
    <property type="match status" value="1"/>
</dbReference>
<dbReference type="RefSeq" id="WP_379593643.1">
    <property type="nucleotide sequence ID" value="NZ_JBHTKK010000023.1"/>
</dbReference>
<dbReference type="PRINTS" id="PR00368">
    <property type="entry name" value="FADPNR"/>
</dbReference>
<dbReference type="InterPro" id="IPR023753">
    <property type="entry name" value="FAD/NAD-binding_dom"/>
</dbReference>
<protein>
    <submittedName>
        <fullName evidence="3">NAD(P)/FAD-dependent oxidoreductase</fullName>
    </submittedName>
</protein>
<evidence type="ECO:0000313" key="4">
    <source>
        <dbReference type="Proteomes" id="UP001597041"/>
    </source>
</evidence>
<dbReference type="SUPFAM" id="SSF51905">
    <property type="entry name" value="FAD/NAD(P)-binding domain"/>
    <property type="match status" value="1"/>
</dbReference>
<keyword evidence="4" id="KW-1185">Reference proteome</keyword>